<dbReference type="Pfam" id="PF00685">
    <property type="entry name" value="Sulfotransfer_1"/>
    <property type="match status" value="1"/>
</dbReference>
<evidence type="ECO:0000313" key="4">
    <source>
        <dbReference type="Proteomes" id="UP001158576"/>
    </source>
</evidence>
<organism evidence="3 4">
    <name type="scientific">Oikopleura dioica</name>
    <name type="common">Tunicate</name>
    <dbReference type="NCBI Taxonomy" id="34765"/>
    <lineage>
        <taxon>Eukaryota</taxon>
        <taxon>Metazoa</taxon>
        <taxon>Chordata</taxon>
        <taxon>Tunicata</taxon>
        <taxon>Appendicularia</taxon>
        <taxon>Copelata</taxon>
        <taxon>Oikopleuridae</taxon>
        <taxon>Oikopleura</taxon>
    </lineage>
</organism>
<proteinExistence type="inferred from homology"/>
<dbReference type="PANTHER" id="PTHR10704">
    <property type="entry name" value="CARBOHYDRATE SULFOTRANSFERASE"/>
    <property type="match status" value="1"/>
</dbReference>
<dbReference type="InterPro" id="IPR000863">
    <property type="entry name" value="Sulfotransferase_dom"/>
</dbReference>
<dbReference type="InterPro" id="IPR051135">
    <property type="entry name" value="Gal/GlcNAc/GalNAc_ST"/>
</dbReference>
<dbReference type="EMBL" id="OU015569">
    <property type="protein sequence ID" value="CAG5098482.1"/>
    <property type="molecule type" value="Genomic_DNA"/>
</dbReference>
<evidence type="ECO:0000313" key="3">
    <source>
        <dbReference type="EMBL" id="CAG5098482.1"/>
    </source>
</evidence>
<evidence type="ECO:0000259" key="2">
    <source>
        <dbReference type="Pfam" id="PF00685"/>
    </source>
</evidence>
<dbReference type="InterPro" id="IPR027417">
    <property type="entry name" value="P-loop_NTPase"/>
</dbReference>
<dbReference type="EC" id="2.8.2.-" evidence="1"/>
<feature type="domain" description="Sulfotransferase" evidence="2">
    <location>
        <begin position="76"/>
        <end position="339"/>
    </location>
</feature>
<comment type="similarity">
    <text evidence="1">Belongs to the sulfotransferase 1 family.</text>
</comment>
<dbReference type="PANTHER" id="PTHR10704:SF71">
    <property type="entry name" value="CARBOHYDRATE SULFOTRANSFERASE 1-LIKE"/>
    <property type="match status" value="1"/>
</dbReference>
<reference evidence="3 4" key="1">
    <citation type="submission" date="2021-04" db="EMBL/GenBank/DDBJ databases">
        <authorList>
            <person name="Bliznina A."/>
        </authorList>
    </citation>
    <scope>NUCLEOTIDE SEQUENCE [LARGE SCALE GENOMIC DNA]</scope>
</reference>
<dbReference type="Gene3D" id="3.40.50.300">
    <property type="entry name" value="P-loop containing nucleotide triphosphate hydrolases"/>
    <property type="match status" value="1"/>
</dbReference>
<protein>
    <recommendedName>
        <fullName evidence="1">Sulfotransferase</fullName>
        <ecNumber evidence="1">2.8.2.-</ecNumber>
    </recommendedName>
</protein>
<keyword evidence="1" id="KW-0808">Transferase</keyword>
<sequence>MDSETRKVIFQLRKIADQGESTEDEDMTDIDDDVDFEDSDREQKLVGDPKIISQLASMQGRELESKLISDSTKKSVLMLGEFKSGANFVSQIINQRSDALYLFEPLSPFGTSCNKEKEVKTHVLYQLNKCKFPNQEEIFAKRGNSKSWTASICTDHRICFRHRSRALIRPPFCKKPFPNEDKLKQAEALSKCGPVNIRTAEEYCQDAAIVGAKVHRICDFEEVKNLASNPNADWKFIFVVRDPRAIFASLEHAKSESGKIETLCNQLNANMNYLLNPTSSNWIKKKLLIIRFEDLLLKKKSVINNTNQFLGLDASEDVSNWFDANTKDTLNNWKTRLSSSQLQEVQKRCATAMSYLGYKHIAAKAVKSSSTEETLATNWPQSTATTVNEKL</sequence>
<gene>
    <name evidence="3" type="ORF">OKIOD_LOCUS7266</name>
</gene>
<keyword evidence="4" id="KW-1185">Reference proteome</keyword>
<dbReference type="Proteomes" id="UP001158576">
    <property type="component" value="Chromosome XSR"/>
</dbReference>
<dbReference type="SUPFAM" id="SSF52540">
    <property type="entry name" value="P-loop containing nucleoside triphosphate hydrolases"/>
    <property type="match status" value="1"/>
</dbReference>
<evidence type="ECO:0000256" key="1">
    <source>
        <dbReference type="RuleBase" id="RU361155"/>
    </source>
</evidence>
<accession>A0ABN7SHQ6</accession>
<name>A0ABN7SHQ6_OIKDI</name>